<comment type="caution">
    <text evidence="1">The sequence shown here is derived from an EMBL/GenBank/DDBJ whole genome shotgun (WGS) entry which is preliminary data.</text>
</comment>
<name>J5RCL2_TRIAS</name>
<evidence type="ECO:0000313" key="1">
    <source>
        <dbReference type="EMBL" id="EJT51913.1"/>
    </source>
</evidence>
<protein>
    <submittedName>
        <fullName evidence="1">Uncharacterized protein</fullName>
    </submittedName>
</protein>
<gene>
    <name evidence="1" type="ORF">A1Q1_06836</name>
</gene>
<accession>J5RCL2</accession>
<dbReference type="Proteomes" id="UP000002748">
    <property type="component" value="Unassembled WGS sequence"/>
</dbReference>
<dbReference type="KEGG" id="tasa:A1Q1_06836"/>
<evidence type="ECO:0000313" key="2">
    <source>
        <dbReference type="Proteomes" id="UP000002748"/>
    </source>
</evidence>
<dbReference type="RefSeq" id="XP_014182560.1">
    <property type="nucleotide sequence ID" value="XM_014327085.1"/>
</dbReference>
<dbReference type="GeneID" id="25990348"/>
<dbReference type="EMBL" id="ALBS01000041">
    <property type="protein sequence ID" value="EJT51913.1"/>
    <property type="molecule type" value="Genomic_DNA"/>
</dbReference>
<reference evidence="1 2" key="1">
    <citation type="journal article" date="2012" name="Eukaryot. Cell">
        <title>Draft genome sequence of CBS 2479, the standard type strain of Trichosporon asahii.</title>
        <authorList>
            <person name="Yang R.Y."/>
            <person name="Li H.T."/>
            <person name="Zhu H."/>
            <person name="Zhou G.P."/>
            <person name="Wang M."/>
            <person name="Wang L."/>
        </authorList>
    </citation>
    <scope>NUCLEOTIDE SEQUENCE [LARGE SCALE GENOMIC DNA]</scope>
    <source>
        <strain evidence="2">ATCC 90039 / CBS 2479 / JCM 2466 / KCTC 7840 / NCYC 2677 / UAMH 7654</strain>
    </source>
</reference>
<dbReference type="AlphaFoldDB" id="J5RCL2"/>
<sequence length="116" mass="12779">MIPLLSRLLDTQTTAFQAHTRHAPQSELLRGMRGPSIATFADHVLRGGRRERDVKRDRLSTLHVEPLAGSDVLEQTLPLPVLICVSASAWLRGTAVFLRWLSDTVAGHTLHARAPA</sequence>
<proteinExistence type="predicted"/>
<dbReference type="HOGENOM" id="CLU_2098546_0_0_1"/>
<organism evidence="1 2">
    <name type="scientific">Trichosporon asahii var. asahii (strain ATCC 90039 / CBS 2479 / JCM 2466 / KCTC 7840 / NBRC 103889/ NCYC 2677 / UAMH 7654)</name>
    <name type="common">Yeast</name>
    <dbReference type="NCBI Taxonomy" id="1186058"/>
    <lineage>
        <taxon>Eukaryota</taxon>
        <taxon>Fungi</taxon>
        <taxon>Dikarya</taxon>
        <taxon>Basidiomycota</taxon>
        <taxon>Agaricomycotina</taxon>
        <taxon>Tremellomycetes</taxon>
        <taxon>Trichosporonales</taxon>
        <taxon>Trichosporonaceae</taxon>
        <taxon>Trichosporon</taxon>
    </lineage>
</organism>
<dbReference type="VEuPathDB" id="FungiDB:A1Q1_06836"/>